<reference evidence="1 2" key="1">
    <citation type="submission" date="2019-07" db="EMBL/GenBank/DDBJ databases">
        <title>WGS assembly of Gossypium mustelinum.</title>
        <authorList>
            <person name="Chen Z.J."/>
            <person name="Sreedasyam A."/>
            <person name="Ando A."/>
            <person name="Song Q."/>
            <person name="De L."/>
            <person name="Hulse-Kemp A."/>
            <person name="Ding M."/>
            <person name="Ye W."/>
            <person name="Kirkbride R."/>
            <person name="Jenkins J."/>
            <person name="Plott C."/>
            <person name="Lovell J."/>
            <person name="Lin Y.-M."/>
            <person name="Vaughn R."/>
            <person name="Liu B."/>
            <person name="Li W."/>
            <person name="Simpson S."/>
            <person name="Scheffler B."/>
            <person name="Saski C."/>
            <person name="Grover C."/>
            <person name="Hu G."/>
            <person name="Conover J."/>
            <person name="Carlson J."/>
            <person name="Shu S."/>
            <person name="Boston L."/>
            <person name="Williams M."/>
            <person name="Peterson D."/>
            <person name="Mcgee K."/>
            <person name="Jones D."/>
            <person name="Wendel J."/>
            <person name="Stelly D."/>
            <person name="Grimwood J."/>
            <person name="Schmutz J."/>
        </authorList>
    </citation>
    <scope>NUCLEOTIDE SEQUENCE [LARGE SCALE GENOMIC DNA]</scope>
    <source>
        <strain evidence="1">1408120.09</strain>
    </source>
</reference>
<protein>
    <recommendedName>
        <fullName evidence="3">S1 motif domain-containing protein</fullName>
    </recommendedName>
</protein>
<organism evidence="1 2">
    <name type="scientific">Gossypium mustelinum</name>
    <name type="common">Cotton</name>
    <name type="synonym">Gossypium caicoense</name>
    <dbReference type="NCBI Taxonomy" id="34275"/>
    <lineage>
        <taxon>Eukaryota</taxon>
        <taxon>Viridiplantae</taxon>
        <taxon>Streptophyta</taxon>
        <taxon>Embryophyta</taxon>
        <taxon>Tracheophyta</taxon>
        <taxon>Spermatophyta</taxon>
        <taxon>Magnoliopsida</taxon>
        <taxon>eudicotyledons</taxon>
        <taxon>Gunneridae</taxon>
        <taxon>Pentapetalae</taxon>
        <taxon>rosids</taxon>
        <taxon>malvids</taxon>
        <taxon>Malvales</taxon>
        <taxon>Malvaceae</taxon>
        <taxon>Malvoideae</taxon>
        <taxon>Gossypium</taxon>
    </lineage>
</organism>
<gene>
    <name evidence="1" type="ORF">E1A91_D05G295600v1</name>
</gene>
<sequence>MEIFLVMLASEGFGIRLHAKPAFSALSFCHCRCECSSIGLENKAMDDHKADLSGAFYIGQSVRCNIVDIARLQSLGSDGFDLKWIEGFNIGSVIEAKIGEAKDIGVVVSFDKYNDVLGFITHSQCIDAFARLYYRRMLPPLTSCQKRMLPPTCVNYFGPMHLSDRVSFEILC</sequence>
<proteinExistence type="predicted"/>
<evidence type="ECO:0008006" key="3">
    <source>
        <dbReference type="Google" id="ProtNLM"/>
    </source>
</evidence>
<evidence type="ECO:0000313" key="2">
    <source>
        <dbReference type="Proteomes" id="UP000323597"/>
    </source>
</evidence>
<accession>A0A5D2V289</accession>
<dbReference type="AlphaFoldDB" id="A0A5D2V289"/>
<keyword evidence="2" id="KW-1185">Reference proteome</keyword>
<dbReference type="Proteomes" id="UP000323597">
    <property type="component" value="Chromosome D05"/>
</dbReference>
<name>A0A5D2V289_GOSMU</name>
<dbReference type="EMBL" id="CM017653">
    <property type="protein sequence ID" value="TYI83476.1"/>
    <property type="molecule type" value="Genomic_DNA"/>
</dbReference>
<evidence type="ECO:0000313" key="1">
    <source>
        <dbReference type="EMBL" id="TYI83476.1"/>
    </source>
</evidence>